<sequence length="64" mass="6958">MCGFKYTGAIVPSRETARSLIRSLVGNDGLAGLRSKPQQGWPNLLKPCSAQATGRLRLTLARHH</sequence>
<evidence type="ECO:0000313" key="2">
    <source>
        <dbReference type="EMBL" id="CUV34400.1"/>
    </source>
</evidence>
<dbReference type="EMBL" id="LN899827">
    <property type="protein sequence ID" value="CUV43937.1"/>
    <property type="molecule type" value="Genomic_DNA"/>
</dbReference>
<proteinExistence type="predicted"/>
<dbReference type="EMBL" id="LN899822">
    <property type="protein sequence ID" value="CUV60061.1"/>
    <property type="molecule type" value="Genomic_DNA"/>
</dbReference>
<evidence type="ECO:0000313" key="5">
    <source>
        <dbReference type="EMBL" id="CUV60061.1"/>
    </source>
</evidence>
<accession>A0A0S4UKL2</accession>
<evidence type="ECO:0000313" key="1">
    <source>
        <dbReference type="EMBL" id="CUV22711.1"/>
    </source>
</evidence>
<gene>
    <name evidence="5" type="ORF">RD1301_v1_680020</name>
    <name evidence="1" type="ORF">RUN1744_v1_240020</name>
    <name evidence="2" type="ORF">TD1301_v1_900021</name>
    <name evidence="3" type="ORF">TF3108_v1_320020</name>
    <name evidence="4" type="ORF">TO10_v1_120056</name>
</gene>
<dbReference type="EMBL" id="LN899823">
    <property type="protein sequence ID" value="CUV22711.1"/>
    <property type="molecule type" value="Genomic_DNA"/>
</dbReference>
<evidence type="ECO:0000313" key="4">
    <source>
        <dbReference type="EMBL" id="CUV43937.1"/>
    </source>
</evidence>
<dbReference type="EMBL" id="LN899825">
    <property type="protein sequence ID" value="CUV34400.1"/>
    <property type="molecule type" value="Genomic_DNA"/>
</dbReference>
<dbReference type="AlphaFoldDB" id="A0A0S4UKL2"/>
<name>A0A0S4UKL2_RALSL</name>
<dbReference type="EMBL" id="LN899826">
    <property type="protein sequence ID" value="CUV39676.1"/>
    <property type="molecule type" value="Genomic_DNA"/>
</dbReference>
<organism evidence="1">
    <name type="scientific">Ralstonia solanacearum</name>
    <name type="common">Pseudomonas solanacearum</name>
    <dbReference type="NCBI Taxonomy" id="305"/>
    <lineage>
        <taxon>Bacteria</taxon>
        <taxon>Pseudomonadati</taxon>
        <taxon>Pseudomonadota</taxon>
        <taxon>Betaproteobacteria</taxon>
        <taxon>Burkholderiales</taxon>
        <taxon>Burkholderiaceae</taxon>
        <taxon>Ralstonia</taxon>
        <taxon>Ralstonia solanacearum species complex</taxon>
    </lineage>
</organism>
<reference evidence="1" key="1">
    <citation type="submission" date="2015-10" db="EMBL/GenBank/DDBJ databases">
        <authorList>
            <person name="Gilbert D.G."/>
        </authorList>
    </citation>
    <scope>NUCLEOTIDE SEQUENCE</scope>
    <source>
        <strain evidence="1">Phyl III-seqv23</strain>
    </source>
</reference>
<evidence type="ECO:0000313" key="3">
    <source>
        <dbReference type="EMBL" id="CUV39676.1"/>
    </source>
</evidence>
<protein>
    <submittedName>
        <fullName evidence="1">Uncharacterized protein</fullName>
    </submittedName>
</protein>